<evidence type="ECO:0000256" key="1">
    <source>
        <dbReference type="SAM" id="Phobius"/>
    </source>
</evidence>
<sequence length="243" mass="26949">MPHLIANRPRLYDLTRAHPSARDQFRWETINAVTYKLGGVVFIVGSVMFFPQLEAWADVGAWLFVVGSLMYLAVNLHDVAEVVRHRRETRHTPQRTGLNWTVAKLTLEALAVGAYVLGSLLFIVGSVLFLSAIDWVVGGAWCFIVGSLLFVVGASVNILQIVEAESLVTMQLMNLTAVTYVIGSVLFAVASVPYLWRFAASADETRTLTFLAAQFVIGSALFLLGGLFNYRRAFLVIRRKLRA</sequence>
<comment type="caution">
    <text evidence="3">The sequence shown here is derived from an EMBL/GenBank/DDBJ whole genome shotgun (WGS) entry which is preliminary data.</text>
</comment>
<dbReference type="RefSeq" id="WP_261614045.1">
    <property type="nucleotide sequence ID" value="NZ_JALIDZ010000001.1"/>
</dbReference>
<gene>
    <name evidence="3" type="ORF">MUB46_01255</name>
</gene>
<dbReference type="PANTHER" id="PTHR34967:SF1">
    <property type="entry name" value="OS02G0257200 PROTEIN"/>
    <property type="match status" value="1"/>
</dbReference>
<feature type="transmembrane region" description="Helical" evidence="1">
    <location>
        <begin position="59"/>
        <end position="80"/>
    </location>
</feature>
<accession>A0AAW5QUZ6</accession>
<proteinExistence type="predicted"/>
<evidence type="ECO:0000259" key="2">
    <source>
        <dbReference type="Pfam" id="PF14145"/>
    </source>
</evidence>
<dbReference type="Pfam" id="PF14145">
    <property type="entry name" value="YrhK"/>
    <property type="match status" value="2"/>
</dbReference>
<feature type="domain" description="YrhK" evidence="2">
    <location>
        <begin position="107"/>
        <end position="160"/>
    </location>
</feature>
<dbReference type="AlphaFoldDB" id="A0AAW5QUZ6"/>
<organism evidence="3 4">
    <name type="scientific">Microbaculum marinisediminis</name>
    <dbReference type="NCBI Taxonomy" id="2931392"/>
    <lineage>
        <taxon>Bacteria</taxon>
        <taxon>Pseudomonadati</taxon>
        <taxon>Pseudomonadota</taxon>
        <taxon>Alphaproteobacteria</taxon>
        <taxon>Hyphomicrobiales</taxon>
        <taxon>Tepidamorphaceae</taxon>
        <taxon>Microbaculum</taxon>
    </lineage>
</organism>
<dbReference type="InterPro" id="IPR025424">
    <property type="entry name" value="YrhK_domain"/>
</dbReference>
<keyword evidence="1" id="KW-0472">Membrane</keyword>
<feature type="domain" description="YrhK" evidence="2">
    <location>
        <begin position="26"/>
        <end position="79"/>
    </location>
</feature>
<feature type="transmembrane region" description="Helical" evidence="1">
    <location>
        <begin position="105"/>
        <end position="129"/>
    </location>
</feature>
<keyword evidence="4" id="KW-1185">Reference proteome</keyword>
<protein>
    <submittedName>
        <fullName evidence="3">YrhK family protein</fullName>
    </submittedName>
</protein>
<evidence type="ECO:0000313" key="3">
    <source>
        <dbReference type="EMBL" id="MCT8970478.1"/>
    </source>
</evidence>
<feature type="transmembrane region" description="Helical" evidence="1">
    <location>
        <begin position="172"/>
        <end position="196"/>
    </location>
</feature>
<keyword evidence="1" id="KW-0812">Transmembrane</keyword>
<dbReference type="EMBL" id="JALIDZ010000001">
    <property type="protein sequence ID" value="MCT8970478.1"/>
    <property type="molecule type" value="Genomic_DNA"/>
</dbReference>
<dbReference type="PANTHER" id="PTHR34967">
    <property type="entry name" value="OS02G0257200 PROTEIN"/>
    <property type="match status" value="1"/>
</dbReference>
<evidence type="ECO:0000313" key="4">
    <source>
        <dbReference type="Proteomes" id="UP001320898"/>
    </source>
</evidence>
<reference evidence="3 4" key="1">
    <citation type="submission" date="2022-04" db="EMBL/GenBank/DDBJ databases">
        <authorList>
            <person name="Ye Y.-Q."/>
            <person name="Du Z.-J."/>
        </authorList>
    </citation>
    <scope>NUCLEOTIDE SEQUENCE [LARGE SCALE GENOMIC DNA]</scope>
    <source>
        <strain evidence="3 4">A6E488</strain>
    </source>
</reference>
<feature type="transmembrane region" description="Helical" evidence="1">
    <location>
        <begin position="33"/>
        <end position="53"/>
    </location>
</feature>
<feature type="transmembrane region" description="Helical" evidence="1">
    <location>
        <begin position="208"/>
        <end position="230"/>
    </location>
</feature>
<dbReference type="Proteomes" id="UP001320898">
    <property type="component" value="Unassembled WGS sequence"/>
</dbReference>
<name>A0AAW5QUZ6_9HYPH</name>
<keyword evidence="1" id="KW-1133">Transmembrane helix</keyword>
<feature type="transmembrane region" description="Helical" evidence="1">
    <location>
        <begin position="135"/>
        <end position="160"/>
    </location>
</feature>